<keyword evidence="3" id="KW-1185">Reference proteome</keyword>
<feature type="compositionally biased region" description="Basic and acidic residues" evidence="1">
    <location>
        <begin position="34"/>
        <end position="51"/>
    </location>
</feature>
<feature type="compositionally biased region" description="Basic and acidic residues" evidence="1">
    <location>
        <begin position="1"/>
        <end position="17"/>
    </location>
</feature>
<dbReference type="EMBL" id="BMAT01001502">
    <property type="protein sequence ID" value="GFR87211.1"/>
    <property type="molecule type" value="Genomic_DNA"/>
</dbReference>
<evidence type="ECO:0000256" key="1">
    <source>
        <dbReference type="SAM" id="MobiDB-lite"/>
    </source>
</evidence>
<sequence length="120" mass="13104">MSKSRIKDAEGDSKRSPDQGPMTMKKIKKKSKSGIKDAEAIVKEVQTRNEEGNEGGGGSNREWTNLTLGESQRAGDNMENMMERDKAEHQWIPKDLPGHGADGVVGGVQIKLVLMPLIST</sequence>
<evidence type="ECO:0000313" key="3">
    <source>
        <dbReference type="Proteomes" id="UP000762676"/>
    </source>
</evidence>
<feature type="region of interest" description="Disordered" evidence="1">
    <location>
        <begin position="1"/>
        <end position="66"/>
    </location>
</feature>
<proteinExistence type="predicted"/>
<evidence type="ECO:0000313" key="2">
    <source>
        <dbReference type="EMBL" id="GFR87211.1"/>
    </source>
</evidence>
<gene>
    <name evidence="2" type="ORF">ElyMa_000741200</name>
</gene>
<comment type="caution">
    <text evidence="2">The sequence shown here is derived from an EMBL/GenBank/DDBJ whole genome shotgun (WGS) entry which is preliminary data.</text>
</comment>
<dbReference type="Proteomes" id="UP000762676">
    <property type="component" value="Unassembled WGS sequence"/>
</dbReference>
<reference evidence="2 3" key="1">
    <citation type="journal article" date="2021" name="Elife">
        <title>Chloroplast acquisition without the gene transfer in kleptoplastic sea slugs, Plakobranchus ocellatus.</title>
        <authorList>
            <person name="Maeda T."/>
            <person name="Takahashi S."/>
            <person name="Yoshida T."/>
            <person name="Shimamura S."/>
            <person name="Takaki Y."/>
            <person name="Nagai Y."/>
            <person name="Toyoda A."/>
            <person name="Suzuki Y."/>
            <person name="Arimoto A."/>
            <person name="Ishii H."/>
            <person name="Satoh N."/>
            <person name="Nishiyama T."/>
            <person name="Hasebe M."/>
            <person name="Maruyama T."/>
            <person name="Minagawa J."/>
            <person name="Obokata J."/>
            <person name="Shigenobu S."/>
        </authorList>
    </citation>
    <scope>NUCLEOTIDE SEQUENCE [LARGE SCALE GENOMIC DNA]</scope>
</reference>
<protein>
    <submittedName>
        <fullName evidence="2">Uncharacterized protein</fullName>
    </submittedName>
</protein>
<accession>A0AAV4GQ91</accession>
<organism evidence="2 3">
    <name type="scientific">Elysia marginata</name>
    <dbReference type="NCBI Taxonomy" id="1093978"/>
    <lineage>
        <taxon>Eukaryota</taxon>
        <taxon>Metazoa</taxon>
        <taxon>Spiralia</taxon>
        <taxon>Lophotrochozoa</taxon>
        <taxon>Mollusca</taxon>
        <taxon>Gastropoda</taxon>
        <taxon>Heterobranchia</taxon>
        <taxon>Euthyneura</taxon>
        <taxon>Panpulmonata</taxon>
        <taxon>Sacoglossa</taxon>
        <taxon>Placobranchoidea</taxon>
        <taxon>Plakobranchidae</taxon>
        <taxon>Elysia</taxon>
    </lineage>
</organism>
<dbReference type="AlphaFoldDB" id="A0AAV4GQ91"/>
<name>A0AAV4GQ91_9GAST</name>